<dbReference type="Pfam" id="PF03747">
    <property type="entry name" value="ADP_ribosyl_GH"/>
    <property type="match status" value="1"/>
</dbReference>
<dbReference type="Gene3D" id="1.10.4080.10">
    <property type="entry name" value="ADP-ribosylation/Crystallin J1"/>
    <property type="match status" value="1"/>
</dbReference>
<evidence type="ECO:0000313" key="2">
    <source>
        <dbReference type="Proteomes" id="UP001158045"/>
    </source>
</evidence>
<accession>A0ABT6NFQ6</accession>
<keyword evidence="1" id="KW-0326">Glycosidase</keyword>
<dbReference type="Proteomes" id="UP001158045">
    <property type="component" value="Unassembled WGS sequence"/>
</dbReference>
<reference evidence="1 2" key="1">
    <citation type="submission" date="2023-04" db="EMBL/GenBank/DDBJ databases">
        <title>Fusibacter bizertensis strain WBS, isolated from littoral bottom sediments of the Arctic seas - biochemical and genomic analysis.</title>
        <authorList>
            <person name="Brioukhanov A.L."/>
        </authorList>
    </citation>
    <scope>NUCLEOTIDE SEQUENCE [LARGE SCALE GENOMIC DNA]</scope>
    <source>
        <strain evidence="1 2">WBS</strain>
    </source>
</reference>
<keyword evidence="1" id="KW-0378">Hydrolase</keyword>
<gene>
    <name evidence="1" type="ORF">QE109_14000</name>
</gene>
<dbReference type="RefSeq" id="WP_281095159.1">
    <property type="nucleotide sequence ID" value="NZ_JARYZI010000010.1"/>
</dbReference>
<dbReference type="EC" id="3.2.2.-" evidence="1"/>
<protein>
    <submittedName>
        <fullName evidence="1">ADP-ribosylglycohydrolase family protein</fullName>
        <ecNumber evidence="1">3.2.2.-</ecNumber>
    </submittedName>
</protein>
<organism evidence="1 2">
    <name type="scientific">Fusibacter bizertensis</name>
    <dbReference type="NCBI Taxonomy" id="1488331"/>
    <lineage>
        <taxon>Bacteria</taxon>
        <taxon>Bacillati</taxon>
        <taxon>Bacillota</taxon>
        <taxon>Clostridia</taxon>
        <taxon>Eubacteriales</taxon>
        <taxon>Eubacteriales Family XII. Incertae Sedis</taxon>
        <taxon>Fusibacter</taxon>
    </lineage>
</organism>
<keyword evidence="2" id="KW-1185">Reference proteome</keyword>
<dbReference type="EMBL" id="JARYZI010000010">
    <property type="protein sequence ID" value="MDH8679266.1"/>
    <property type="molecule type" value="Genomic_DNA"/>
</dbReference>
<dbReference type="InterPro" id="IPR005502">
    <property type="entry name" value="Ribosyl_crysJ1"/>
</dbReference>
<sequence>MLENQLWAIYEKELYLEWMQARDEGKDVMAYEEICKSISETAMREDRMVDSTHALALAVRRKLLEAPILENYSYVEPSDLAGIRECKPSRRHHFKPLVMDTMDEAAIKDKLAGAWIGRISGCLLGKPLEIMMSEPIDVVLKGTNNYPLHRYLMYSELTDLVKDQIAYDKRESWQNCWADTIGGTAPIDDDTNYTVFAMKLLENYGKDFRPNDVLEAWLCWLPMFSTCTAERIAYRNAASGLYAPETATYLNPYREWIGAQIRGDFFGYVNMGNTELAAEMAWRDASISHVKNGIYGEMFVAAMIAAAGVCDDVMTVVEAGLDEIPLASRLRRDIEKVITWYNEGCSETEIIKHIHETYNEKVWHGWCHTNANAMVVVMALLYGKKDFGKSICLAVQAAFDTDCNGATVGSIVGMLVGAQKIPAYWYEIYNQRLSTSIMGYNMVTVPQLVEQTLCVMRKIN</sequence>
<comment type="caution">
    <text evidence="1">The sequence shown here is derived from an EMBL/GenBank/DDBJ whole genome shotgun (WGS) entry which is preliminary data.</text>
</comment>
<dbReference type="GO" id="GO:0016798">
    <property type="term" value="F:hydrolase activity, acting on glycosyl bonds"/>
    <property type="evidence" value="ECO:0007669"/>
    <property type="project" value="UniProtKB-KW"/>
</dbReference>
<dbReference type="InterPro" id="IPR036705">
    <property type="entry name" value="Ribosyl_crysJ1_sf"/>
</dbReference>
<evidence type="ECO:0000313" key="1">
    <source>
        <dbReference type="EMBL" id="MDH8679266.1"/>
    </source>
</evidence>
<proteinExistence type="predicted"/>
<dbReference type="SUPFAM" id="SSF101478">
    <property type="entry name" value="ADP-ribosylglycohydrolase"/>
    <property type="match status" value="1"/>
</dbReference>
<name>A0ABT6NFQ6_9FIRM</name>